<dbReference type="RefSeq" id="WP_112304589.1">
    <property type="nucleotide sequence ID" value="NZ_QMDV01000001.1"/>
</dbReference>
<dbReference type="OrthoDB" id="1111178at2"/>
<dbReference type="EMBL" id="QMDV01000001">
    <property type="protein sequence ID" value="RAU84308.1"/>
    <property type="molecule type" value="Genomic_DNA"/>
</dbReference>
<dbReference type="PROSITE" id="PS51257">
    <property type="entry name" value="PROKAR_LIPOPROTEIN"/>
    <property type="match status" value="1"/>
</dbReference>
<dbReference type="InterPro" id="IPR012334">
    <property type="entry name" value="Pectin_lyas_fold"/>
</dbReference>
<evidence type="ECO:0000313" key="3">
    <source>
        <dbReference type="EMBL" id="RAU84308.1"/>
    </source>
</evidence>
<proteinExistence type="predicted"/>
<feature type="domain" description="Right handed beta helix" evidence="2">
    <location>
        <begin position="159"/>
        <end position="315"/>
    </location>
</feature>
<feature type="signal peptide" evidence="1">
    <location>
        <begin position="1"/>
        <end position="21"/>
    </location>
</feature>
<keyword evidence="4" id="KW-1185">Reference proteome</keyword>
<dbReference type="AlphaFoldDB" id="A0A364RJ92"/>
<organism evidence="3 4">
    <name type="scientific">Pontibacter arcticus</name>
    <dbReference type="NCBI Taxonomy" id="2080288"/>
    <lineage>
        <taxon>Bacteria</taxon>
        <taxon>Pseudomonadati</taxon>
        <taxon>Bacteroidota</taxon>
        <taxon>Cytophagia</taxon>
        <taxon>Cytophagales</taxon>
        <taxon>Hymenobacteraceae</taxon>
        <taxon>Pontibacter</taxon>
    </lineage>
</organism>
<dbReference type="Pfam" id="PF13229">
    <property type="entry name" value="Beta_helix"/>
    <property type="match status" value="1"/>
</dbReference>
<keyword evidence="1" id="KW-0732">Signal</keyword>
<dbReference type="Proteomes" id="UP000251692">
    <property type="component" value="Unassembled WGS sequence"/>
</dbReference>
<evidence type="ECO:0000256" key="1">
    <source>
        <dbReference type="SAM" id="SignalP"/>
    </source>
</evidence>
<reference evidence="3 4" key="2">
    <citation type="submission" date="2018-07" db="EMBL/GenBank/DDBJ databases">
        <title>Pontibacter sp. 2b14 genomic sequence and assembly.</title>
        <authorList>
            <person name="Du Z.-J."/>
        </authorList>
    </citation>
    <scope>NUCLEOTIDE SEQUENCE [LARGE SCALE GENOMIC DNA]</scope>
    <source>
        <strain evidence="3 4">2b14</strain>
    </source>
</reference>
<dbReference type="Gene3D" id="2.160.20.10">
    <property type="entry name" value="Single-stranded right-handed beta-helix, Pectin lyase-like"/>
    <property type="match status" value="1"/>
</dbReference>
<gene>
    <name evidence="3" type="ORF">DP923_04505</name>
</gene>
<dbReference type="InterPro" id="IPR011050">
    <property type="entry name" value="Pectin_lyase_fold/virulence"/>
</dbReference>
<accession>A0A364RJ92</accession>
<protein>
    <recommendedName>
        <fullName evidence="2">Right handed beta helix domain-containing protein</fullName>
    </recommendedName>
</protein>
<dbReference type="SUPFAM" id="SSF51126">
    <property type="entry name" value="Pectin lyase-like"/>
    <property type="match status" value="1"/>
</dbReference>
<name>A0A364RJ92_9BACT</name>
<dbReference type="InterPro" id="IPR039448">
    <property type="entry name" value="Beta_helix"/>
</dbReference>
<evidence type="ECO:0000259" key="2">
    <source>
        <dbReference type="Pfam" id="PF13229"/>
    </source>
</evidence>
<feature type="chain" id="PRO_5016727917" description="Right handed beta helix domain-containing protein" evidence="1">
    <location>
        <begin position="22"/>
        <end position="456"/>
    </location>
</feature>
<sequence length="456" mass="49864">MKYLLAIIPLLLLLSVFSCEPKDEHITSDGNARLTFSGDTILFDTVFVTQGSITKRLKVYNPNAKAVEIEEIGLAGAETSAYELIINGVQSLFVRKLELRGKDSLLILVKVNINPKATALPFLVADSILFRVNGNRQNVKLVAYGQDAYFYQKASIGNTVWDNSKPHVLLDTIQVQEGATLTIEKGTRIYARNKAALLINGKLVTEGTPTERIVFSGYRREPEYVIAAGQWAGIRILAKSSGNTLKYTDLKNATTGLYIANPGMGETLVDGCTVQYALQDGIAAYNAEVKVVNSLLYNCGQYSFGCFGGGTYQVLYSTIVSYGNRSFRDTPLFAVQDNVPGAASKPQPVSLRLVNSIIYSDRGTGRDELQLEGITNQEIKYNLLLTEKYKTELAGNGNKLNENPKFKSIAKAIFELDTLSPASGAAIFLPETLTDMKGKTRGSTKPDLGAYERSID</sequence>
<reference evidence="3 4" key="1">
    <citation type="submission" date="2018-06" db="EMBL/GenBank/DDBJ databases">
        <authorList>
            <person name="Liu Z.-W."/>
        </authorList>
    </citation>
    <scope>NUCLEOTIDE SEQUENCE [LARGE SCALE GENOMIC DNA]</scope>
    <source>
        <strain evidence="3 4">2b14</strain>
    </source>
</reference>
<comment type="caution">
    <text evidence="3">The sequence shown here is derived from an EMBL/GenBank/DDBJ whole genome shotgun (WGS) entry which is preliminary data.</text>
</comment>
<evidence type="ECO:0000313" key="4">
    <source>
        <dbReference type="Proteomes" id="UP000251692"/>
    </source>
</evidence>